<organism evidence="1 2">
    <name type="scientific">Methylobacterium frigidaeris</name>
    <dbReference type="NCBI Taxonomy" id="2038277"/>
    <lineage>
        <taxon>Bacteria</taxon>
        <taxon>Pseudomonadati</taxon>
        <taxon>Pseudomonadota</taxon>
        <taxon>Alphaproteobacteria</taxon>
        <taxon>Hyphomicrobiales</taxon>
        <taxon>Methylobacteriaceae</taxon>
        <taxon>Methylobacterium</taxon>
    </lineage>
</organism>
<comment type="caution">
    <text evidence="1">The sequence shown here is derived from an EMBL/GenBank/DDBJ whole genome shotgun (WGS) entry which is preliminary data.</text>
</comment>
<evidence type="ECO:0000313" key="2">
    <source>
        <dbReference type="Proteomes" id="UP001055286"/>
    </source>
</evidence>
<reference evidence="1" key="2">
    <citation type="submission" date="2021-08" db="EMBL/GenBank/DDBJ databases">
        <authorList>
            <person name="Tani A."/>
            <person name="Ola A."/>
            <person name="Ogura Y."/>
            <person name="Katsura K."/>
            <person name="Hayashi T."/>
        </authorList>
    </citation>
    <scope>NUCLEOTIDE SEQUENCE</scope>
    <source>
        <strain evidence="1">JCM 32048</strain>
    </source>
</reference>
<name>A0AA37HI52_9HYPH</name>
<sequence length="32" mass="3599">MKLIRHASVVMVRRCIRATTLFENNVAADLGL</sequence>
<proteinExistence type="predicted"/>
<dbReference type="Proteomes" id="UP001055286">
    <property type="component" value="Unassembled WGS sequence"/>
</dbReference>
<dbReference type="AlphaFoldDB" id="A0AA37HI52"/>
<keyword evidence="2" id="KW-1185">Reference proteome</keyword>
<dbReference type="EMBL" id="BPQJ01000058">
    <property type="protein sequence ID" value="GJD66212.1"/>
    <property type="molecule type" value="Genomic_DNA"/>
</dbReference>
<reference evidence="1" key="1">
    <citation type="journal article" date="2016" name="Front. Microbiol.">
        <title>Genome Sequence of the Piezophilic, Mesophilic Sulfate-Reducing Bacterium Desulfovibrio indicus J2T.</title>
        <authorList>
            <person name="Cao J."/>
            <person name="Maignien L."/>
            <person name="Shao Z."/>
            <person name="Alain K."/>
            <person name="Jebbar M."/>
        </authorList>
    </citation>
    <scope>NUCLEOTIDE SEQUENCE</scope>
    <source>
        <strain evidence="1">JCM 32048</strain>
    </source>
</reference>
<accession>A0AA37HI52</accession>
<evidence type="ECO:0000313" key="1">
    <source>
        <dbReference type="EMBL" id="GJD66212.1"/>
    </source>
</evidence>
<gene>
    <name evidence="1" type="ORF">MPEAHAMD_6409</name>
</gene>
<protein>
    <submittedName>
        <fullName evidence="1">Uncharacterized protein</fullName>
    </submittedName>
</protein>